<evidence type="ECO:0000313" key="2">
    <source>
        <dbReference type="Proteomes" id="UP001430848"/>
    </source>
</evidence>
<reference evidence="1 2" key="1">
    <citation type="submission" date="2024-02" db="EMBL/GenBank/DDBJ databases">
        <title>De novo assembly and annotation of 12 fungi associated with fruit tree decline syndrome in Ontario, Canada.</title>
        <authorList>
            <person name="Sulman M."/>
            <person name="Ellouze W."/>
            <person name="Ilyukhin E."/>
        </authorList>
    </citation>
    <scope>NUCLEOTIDE SEQUENCE [LARGE SCALE GENOMIC DNA]</scope>
    <source>
        <strain evidence="1 2">M169</strain>
    </source>
</reference>
<sequence>MSHIWKMAMPATNPGASGCHLLDNLPVELRLKVYEFFFKGSQIRATLAENAKYSSTQNPAVVLRHSIHFNLLMSCRTIYNEALATYWSTTVLKLKSPPMIFGRPSEFRPVKFKLDTYAHRLCMSLPEAVKANVKHVRGMVLPALKGGFVEENPSLTASALLGTFKKLATCEMTPTLAHPVDGLVSHTKDPKNEGFSRFKMIWGEEPTHFLADRYGINATAGVTFLFKGAIMFSLATDEDNRSASLKKSLPQFRNFSTGVAFKDATCKLDDEEGYEKVMQANV</sequence>
<proteinExistence type="predicted"/>
<name>A0ABR1PBP5_DIAER</name>
<gene>
    <name evidence="1" type="ORF">SLS63_005201</name>
</gene>
<protein>
    <submittedName>
        <fullName evidence="1">Uncharacterized protein</fullName>
    </submittedName>
</protein>
<accession>A0ABR1PBP5</accession>
<organism evidence="1 2">
    <name type="scientific">Diaporthe eres</name>
    <name type="common">Phomopsis oblonga</name>
    <dbReference type="NCBI Taxonomy" id="83184"/>
    <lineage>
        <taxon>Eukaryota</taxon>
        <taxon>Fungi</taxon>
        <taxon>Dikarya</taxon>
        <taxon>Ascomycota</taxon>
        <taxon>Pezizomycotina</taxon>
        <taxon>Sordariomycetes</taxon>
        <taxon>Sordariomycetidae</taxon>
        <taxon>Diaporthales</taxon>
        <taxon>Diaporthaceae</taxon>
        <taxon>Diaporthe</taxon>
        <taxon>Diaporthe eres species complex</taxon>
    </lineage>
</organism>
<evidence type="ECO:0000313" key="1">
    <source>
        <dbReference type="EMBL" id="KAK7731903.1"/>
    </source>
</evidence>
<dbReference type="Proteomes" id="UP001430848">
    <property type="component" value="Unassembled WGS sequence"/>
</dbReference>
<keyword evidence="2" id="KW-1185">Reference proteome</keyword>
<comment type="caution">
    <text evidence="1">The sequence shown here is derived from an EMBL/GenBank/DDBJ whole genome shotgun (WGS) entry which is preliminary data.</text>
</comment>
<dbReference type="PROSITE" id="PS51257">
    <property type="entry name" value="PROKAR_LIPOPROTEIN"/>
    <property type="match status" value="1"/>
</dbReference>
<dbReference type="EMBL" id="JAKNSF020000021">
    <property type="protein sequence ID" value="KAK7731903.1"/>
    <property type="molecule type" value="Genomic_DNA"/>
</dbReference>